<keyword evidence="4" id="KW-1185">Reference proteome</keyword>
<dbReference type="AlphaFoldDB" id="A0A1I6J3Z1"/>
<dbReference type="RefSeq" id="WP_089810987.1">
    <property type="nucleotide sequence ID" value="NZ_FOYT01000006.1"/>
</dbReference>
<dbReference type="SUPFAM" id="SSF69318">
    <property type="entry name" value="Integrin alpha N-terminal domain"/>
    <property type="match status" value="1"/>
</dbReference>
<evidence type="ECO:0000256" key="1">
    <source>
        <dbReference type="ARBA" id="ARBA00022729"/>
    </source>
</evidence>
<dbReference type="STRING" id="553469.SAMN04487947_4003"/>
<dbReference type="EMBL" id="FOYT01000006">
    <property type="protein sequence ID" value="SFR73591.1"/>
    <property type="molecule type" value="Genomic_DNA"/>
</dbReference>
<proteinExistence type="predicted"/>
<dbReference type="Proteomes" id="UP000198531">
    <property type="component" value="Unassembled WGS sequence"/>
</dbReference>
<evidence type="ECO:0000313" key="4">
    <source>
        <dbReference type="Proteomes" id="UP000198531"/>
    </source>
</evidence>
<sequence length="405" mass="44947">MSSDESRTASDGPGGATTLGDVDATDDKYRFRHEVIDPDPPSGRLFICHPTDLTGNGLPDLVVGGMGSTNVSTPIPGLTVERSSIPGNLFKRFERDLFWYENGTWDRHVMTDETELRLLGSTLADFDGDGSEDVVVGQGIGFGGIFWFERPDDPRAQWTKRLLRDDFEKYHDLAFGDVDNDGDPELVGVSQESETVFYYDVPDDPRRTPWPDETKHVVDSGVNLEGLEIVDVDGDGENELIAGTHVYRQGDDGWERETIVSGWDWTRVAVADLDDDGELEVIFAEGDSPLLGDHPGRVAWFDPPNWEQHTLRDDLYCPHSLQVADLDGNGRPDIYVAEMGAGENDDPTHYVFENLGGGEFEEHVVARGVETHEAKLVDMTGDGRLDIVGKSYEPDAHVDVWYNES</sequence>
<dbReference type="PANTHER" id="PTHR44103">
    <property type="entry name" value="PROPROTEIN CONVERTASE P"/>
    <property type="match status" value="1"/>
</dbReference>
<dbReference type="InterPro" id="IPR013517">
    <property type="entry name" value="FG-GAP"/>
</dbReference>
<evidence type="ECO:0000313" key="3">
    <source>
        <dbReference type="EMBL" id="SFR73591.1"/>
    </source>
</evidence>
<organism evidence="3 4">
    <name type="scientific">Halogeometricum rufum</name>
    <dbReference type="NCBI Taxonomy" id="553469"/>
    <lineage>
        <taxon>Archaea</taxon>
        <taxon>Methanobacteriati</taxon>
        <taxon>Methanobacteriota</taxon>
        <taxon>Stenosarchaea group</taxon>
        <taxon>Halobacteria</taxon>
        <taxon>Halobacteriales</taxon>
        <taxon>Haloferacaceae</taxon>
        <taxon>Halogeometricum</taxon>
    </lineage>
</organism>
<dbReference type="Pfam" id="PF13517">
    <property type="entry name" value="FG-GAP_3"/>
    <property type="match status" value="2"/>
</dbReference>
<dbReference type="OrthoDB" id="321240at2157"/>
<evidence type="ECO:0000256" key="2">
    <source>
        <dbReference type="SAM" id="MobiDB-lite"/>
    </source>
</evidence>
<gene>
    <name evidence="3" type="ORF">SAMN04487947_4003</name>
</gene>
<feature type="region of interest" description="Disordered" evidence="2">
    <location>
        <begin position="1"/>
        <end position="23"/>
    </location>
</feature>
<dbReference type="InterPro" id="IPR028994">
    <property type="entry name" value="Integrin_alpha_N"/>
</dbReference>
<protein>
    <submittedName>
        <fullName evidence="3">Repeat domain-containing protein</fullName>
    </submittedName>
</protein>
<dbReference type="PANTHER" id="PTHR44103:SF1">
    <property type="entry name" value="PROPROTEIN CONVERTASE P"/>
    <property type="match status" value="1"/>
</dbReference>
<dbReference type="Gene3D" id="2.130.10.130">
    <property type="entry name" value="Integrin alpha, N-terminal"/>
    <property type="match status" value="2"/>
</dbReference>
<reference evidence="4" key="1">
    <citation type="submission" date="2016-10" db="EMBL/GenBank/DDBJ databases">
        <authorList>
            <person name="Varghese N."/>
            <person name="Submissions S."/>
        </authorList>
    </citation>
    <scope>NUCLEOTIDE SEQUENCE [LARGE SCALE GENOMIC DNA]</scope>
    <source>
        <strain evidence="4">CGMCC 1.7736</strain>
    </source>
</reference>
<name>A0A1I6J3Z1_9EURY</name>
<keyword evidence="1" id="KW-0732">Signal</keyword>
<accession>A0A1I6J3Z1</accession>